<feature type="transmembrane region" description="Helical" evidence="6">
    <location>
        <begin position="123"/>
        <end position="141"/>
    </location>
</feature>
<feature type="transmembrane region" description="Helical" evidence="6">
    <location>
        <begin position="62"/>
        <end position="82"/>
    </location>
</feature>
<evidence type="ECO:0000256" key="4">
    <source>
        <dbReference type="ARBA" id="ARBA00023136"/>
    </source>
</evidence>
<evidence type="ECO:0000313" key="9">
    <source>
        <dbReference type="RefSeq" id="XP_014665043.1"/>
    </source>
</evidence>
<dbReference type="PROSITE" id="PS50262">
    <property type="entry name" value="G_PROTEIN_RECEP_F1_2"/>
    <property type="match status" value="1"/>
</dbReference>
<dbReference type="PANTHER" id="PTHR47760:SF4">
    <property type="entry name" value="G-PROTEIN COUPLED RECEPTORS FAMILY 1 PROFILE DOMAIN-CONTAINING PROTEIN"/>
    <property type="match status" value="1"/>
</dbReference>
<dbReference type="InterPro" id="IPR053093">
    <property type="entry name" value="GPCR-like"/>
</dbReference>
<dbReference type="CDD" id="cd14978">
    <property type="entry name" value="7tmA_FMRFamide_R-like"/>
    <property type="match status" value="1"/>
</dbReference>
<comment type="similarity">
    <text evidence="5">Belongs to the G-protein coupled receptor 1 family.</text>
</comment>
<dbReference type="Gene3D" id="1.20.1070.10">
    <property type="entry name" value="Rhodopsin 7-helix transmembrane proteins"/>
    <property type="match status" value="1"/>
</dbReference>
<dbReference type="PRINTS" id="PR00237">
    <property type="entry name" value="GPCRRHODOPSN"/>
</dbReference>
<evidence type="ECO:0000256" key="5">
    <source>
        <dbReference type="RuleBase" id="RU000688"/>
    </source>
</evidence>
<accession>A0ABM1DYM2</accession>
<feature type="domain" description="G-protein coupled receptors family 1 profile" evidence="7">
    <location>
        <begin position="1"/>
        <end position="230"/>
    </location>
</feature>
<dbReference type="InterPro" id="IPR017452">
    <property type="entry name" value="GPCR_Rhodpsn_7TM"/>
</dbReference>
<dbReference type="RefSeq" id="XP_014665043.1">
    <property type="nucleotide sequence ID" value="XM_014809557.1"/>
</dbReference>
<evidence type="ECO:0000313" key="8">
    <source>
        <dbReference type="Proteomes" id="UP000695022"/>
    </source>
</evidence>
<dbReference type="Pfam" id="PF00001">
    <property type="entry name" value="7tm_1"/>
    <property type="match status" value="1"/>
</dbReference>
<feature type="transmembrane region" description="Helical" evidence="6">
    <location>
        <begin position="15"/>
        <end position="41"/>
    </location>
</feature>
<dbReference type="InterPro" id="IPR000276">
    <property type="entry name" value="GPCR_Rhodpsn"/>
</dbReference>
<keyword evidence="5" id="KW-0807">Transducer</keyword>
<dbReference type="GeneID" id="106807261"/>
<evidence type="ECO:0000259" key="7">
    <source>
        <dbReference type="PROSITE" id="PS50262"/>
    </source>
</evidence>
<comment type="subcellular location">
    <subcellularLocation>
        <location evidence="1">Membrane</location>
    </subcellularLocation>
</comment>
<feature type="transmembrane region" description="Helical" evidence="6">
    <location>
        <begin position="170"/>
        <end position="195"/>
    </location>
</feature>
<dbReference type="Proteomes" id="UP000695022">
    <property type="component" value="Unplaced"/>
</dbReference>
<gene>
    <name evidence="9" type="primary">LOC106807261</name>
</gene>
<feature type="transmembrane region" description="Helical" evidence="6">
    <location>
        <begin position="207"/>
        <end position="230"/>
    </location>
</feature>
<reference evidence="9" key="1">
    <citation type="submission" date="2025-08" db="UniProtKB">
        <authorList>
            <consortium name="RefSeq"/>
        </authorList>
    </citation>
    <scope>IDENTIFICATION</scope>
</reference>
<dbReference type="SUPFAM" id="SSF81321">
    <property type="entry name" value="Family A G protein-coupled receptor-like"/>
    <property type="match status" value="1"/>
</dbReference>
<keyword evidence="8" id="KW-1185">Reference proteome</keyword>
<keyword evidence="2 5" id="KW-0812">Transmembrane</keyword>
<protein>
    <submittedName>
        <fullName evidence="9">Probable G-protein coupled receptor AH9.1</fullName>
    </submittedName>
</protein>
<keyword evidence="5 9" id="KW-0675">Receptor</keyword>
<evidence type="ECO:0000256" key="1">
    <source>
        <dbReference type="ARBA" id="ARBA00004370"/>
    </source>
</evidence>
<evidence type="ECO:0000256" key="2">
    <source>
        <dbReference type="ARBA" id="ARBA00022692"/>
    </source>
</evidence>
<proteinExistence type="inferred from homology"/>
<sequence length="271" mass="31976">MVRSRLLKQTKWVMWYYSHVCFYLFRSLMCISNLLIVALTVDRYLHVVHAQWRHVDELRRRATLTTAIITVFSFVLHIPHTIETTVEEFLSPDTYEVYYNWHWTSRVQDLTFYRYVYPVIKEIFNRFIPIVCVLTLNPLILRAHRDLLVRRRDVTSSATQRKLASEERRLTVLLVSASAVFLLCTLPQAFVTIVLRAHQHLYPDNQAFYTYVHVANVIEALNFSVDFYVYSVASSDFRRSFGDVICACSRRRDARRDPSIDGVSDRALNKR</sequence>
<evidence type="ECO:0000256" key="6">
    <source>
        <dbReference type="SAM" id="Phobius"/>
    </source>
</evidence>
<evidence type="ECO:0000256" key="3">
    <source>
        <dbReference type="ARBA" id="ARBA00022989"/>
    </source>
</evidence>
<organism evidence="8 9">
    <name type="scientific">Priapulus caudatus</name>
    <name type="common">Priapulid worm</name>
    <dbReference type="NCBI Taxonomy" id="37621"/>
    <lineage>
        <taxon>Eukaryota</taxon>
        <taxon>Metazoa</taxon>
        <taxon>Ecdysozoa</taxon>
        <taxon>Scalidophora</taxon>
        <taxon>Priapulida</taxon>
        <taxon>Priapulimorpha</taxon>
        <taxon>Priapulimorphida</taxon>
        <taxon>Priapulidae</taxon>
        <taxon>Priapulus</taxon>
    </lineage>
</organism>
<name>A0ABM1DYM2_PRICU</name>
<keyword evidence="4 6" id="KW-0472">Membrane</keyword>
<dbReference type="PROSITE" id="PS00237">
    <property type="entry name" value="G_PROTEIN_RECEP_F1_1"/>
    <property type="match status" value="1"/>
</dbReference>
<dbReference type="PANTHER" id="PTHR47760">
    <property type="entry name" value="G-PROTEIN COUPLED RECEPTOR B0563.6-LIKE PROTEIN-RELATED"/>
    <property type="match status" value="1"/>
</dbReference>
<keyword evidence="3 6" id="KW-1133">Transmembrane helix</keyword>
<keyword evidence="5" id="KW-0297">G-protein coupled receptor</keyword>